<keyword evidence="2" id="KW-1185">Reference proteome</keyword>
<dbReference type="Proteomes" id="UP000007305">
    <property type="component" value="Chromosome 9"/>
</dbReference>
<evidence type="ECO:0000313" key="1">
    <source>
        <dbReference type="EnsemblPlants" id="Zm00001eb404600_P001"/>
    </source>
</evidence>
<protein>
    <submittedName>
        <fullName evidence="1">Uncharacterized protein</fullName>
    </submittedName>
</protein>
<dbReference type="Gramene" id="Zm00001eb404600_T001">
    <property type="protein sequence ID" value="Zm00001eb404600_P001"/>
    <property type="gene ID" value="Zm00001eb404600"/>
</dbReference>
<dbReference type="AlphaFoldDB" id="A0A804RE54"/>
<proteinExistence type="predicted"/>
<accession>A0A804RE54</accession>
<dbReference type="InParanoid" id="A0A804RE54"/>
<name>A0A804RE54_MAIZE</name>
<reference evidence="1" key="2">
    <citation type="submission" date="2019-07" db="EMBL/GenBank/DDBJ databases">
        <authorList>
            <person name="Seetharam A."/>
            <person name="Woodhouse M."/>
            <person name="Cannon E."/>
        </authorList>
    </citation>
    <scope>NUCLEOTIDE SEQUENCE [LARGE SCALE GENOMIC DNA]</scope>
    <source>
        <strain evidence="1">cv. B73</strain>
    </source>
</reference>
<reference evidence="2" key="1">
    <citation type="journal article" date="2009" name="Science">
        <title>The B73 maize genome: complexity, diversity, and dynamics.</title>
        <authorList>
            <person name="Schnable P.S."/>
            <person name="Ware D."/>
            <person name="Fulton R.S."/>
            <person name="Stein J.C."/>
            <person name="Wei F."/>
            <person name="Pasternak S."/>
            <person name="Liang C."/>
            <person name="Zhang J."/>
            <person name="Fulton L."/>
            <person name="Graves T.A."/>
            <person name="Minx P."/>
            <person name="Reily A.D."/>
            <person name="Courtney L."/>
            <person name="Kruchowski S.S."/>
            <person name="Tomlinson C."/>
            <person name="Strong C."/>
            <person name="Delehaunty K."/>
            <person name="Fronick C."/>
            <person name="Courtney B."/>
            <person name="Rock S.M."/>
            <person name="Belter E."/>
            <person name="Du F."/>
            <person name="Kim K."/>
            <person name="Abbott R.M."/>
            <person name="Cotton M."/>
            <person name="Levy A."/>
            <person name="Marchetto P."/>
            <person name="Ochoa K."/>
            <person name="Jackson S.M."/>
            <person name="Gillam B."/>
            <person name="Chen W."/>
            <person name="Yan L."/>
            <person name="Higginbotham J."/>
            <person name="Cardenas M."/>
            <person name="Waligorski J."/>
            <person name="Applebaum E."/>
            <person name="Phelps L."/>
            <person name="Falcone J."/>
            <person name="Kanchi K."/>
            <person name="Thane T."/>
            <person name="Scimone A."/>
            <person name="Thane N."/>
            <person name="Henke J."/>
            <person name="Wang T."/>
            <person name="Ruppert J."/>
            <person name="Shah N."/>
            <person name="Rotter K."/>
            <person name="Hodges J."/>
            <person name="Ingenthron E."/>
            <person name="Cordes M."/>
            <person name="Kohlberg S."/>
            <person name="Sgro J."/>
            <person name="Delgado B."/>
            <person name="Mead K."/>
            <person name="Chinwalla A."/>
            <person name="Leonard S."/>
            <person name="Crouse K."/>
            <person name="Collura K."/>
            <person name="Kudrna D."/>
            <person name="Currie J."/>
            <person name="He R."/>
            <person name="Angelova A."/>
            <person name="Rajasekar S."/>
            <person name="Mueller T."/>
            <person name="Lomeli R."/>
            <person name="Scara G."/>
            <person name="Ko A."/>
            <person name="Delaney K."/>
            <person name="Wissotski M."/>
            <person name="Lopez G."/>
            <person name="Campos D."/>
            <person name="Braidotti M."/>
            <person name="Ashley E."/>
            <person name="Golser W."/>
            <person name="Kim H."/>
            <person name="Lee S."/>
            <person name="Lin J."/>
            <person name="Dujmic Z."/>
            <person name="Kim W."/>
            <person name="Talag J."/>
            <person name="Zuccolo A."/>
            <person name="Fan C."/>
            <person name="Sebastian A."/>
            <person name="Kramer M."/>
            <person name="Spiegel L."/>
            <person name="Nascimento L."/>
            <person name="Zutavern T."/>
            <person name="Miller B."/>
            <person name="Ambroise C."/>
            <person name="Muller S."/>
            <person name="Spooner W."/>
            <person name="Narechania A."/>
            <person name="Ren L."/>
            <person name="Wei S."/>
            <person name="Kumari S."/>
            <person name="Faga B."/>
            <person name="Levy M.J."/>
            <person name="McMahan L."/>
            <person name="Van Buren P."/>
            <person name="Vaughn M.W."/>
            <person name="Ying K."/>
            <person name="Yeh C.-T."/>
            <person name="Emrich S.J."/>
            <person name="Jia Y."/>
            <person name="Kalyanaraman A."/>
            <person name="Hsia A.-P."/>
            <person name="Barbazuk W.B."/>
            <person name="Baucom R.S."/>
            <person name="Brutnell T.P."/>
            <person name="Carpita N.C."/>
            <person name="Chaparro C."/>
            <person name="Chia J.-M."/>
            <person name="Deragon J.-M."/>
            <person name="Estill J.C."/>
            <person name="Fu Y."/>
            <person name="Jeddeloh J.A."/>
            <person name="Han Y."/>
            <person name="Lee H."/>
            <person name="Li P."/>
            <person name="Lisch D.R."/>
            <person name="Liu S."/>
            <person name="Liu Z."/>
            <person name="Nagel D.H."/>
            <person name="McCann M.C."/>
            <person name="SanMiguel P."/>
            <person name="Myers A.M."/>
            <person name="Nettleton D."/>
            <person name="Nguyen J."/>
            <person name="Penning B.W."/>
            <person name="Ponnala L."/>
            <person name="Schneider K.L."/>
            <person name="Schwartz D.C."/>
            <person name="Sharma A."/>
            <person name="Soderlund C."/>
            <person name="Springer N.M."/>
            <person name="Sun Q."/>
            <person name="Wang H."/>
            <person name="Waterman M."/>
            <person name="Westerman R."/>
            <person name="Wolfgruber T.K."/>
            <person name="Yang L."/>
            <person name="Yu Y."/>
            <person name="Zhang L."/>
            <person name="Zhou S."/>
            <person name="Zhu Q."/>
            <person name="Bennetzen J.L."/>
            <person name="Dawe R.K."/>
            <person name="Jiang J."/>
            <person name="Jiang N."/>
            <person name="Presting G.G."/>
            <person name="Wessler S.R."/>
            <person name="Aluru S."/>
            <person name="Martienssen R.A."/>
            <person name="Clifton S.W."/>
            <person name="McCombie W.R."/>
            <person name="Wing R.A."/>
            <person name="Wilson R.K."/>
        </authorList>
    </citation>
    <scope>NUCLEOTIDE SEQUENCE [LARGE SCALE GENOMIC DNA]</scope>
    <source>
        <strain evidence="2">cv. B73</strain>
    </source>
</reference>
<reference evidence="1" key="3">
    <citation type="submission" date="2021-05" db="UniProtKB">
        <authorList>
            <consortium name="EnsemblPlants"/>
        </authorList>
    </citation>
    <scope>IDENTIFICATION</scope>
    <source>
        <strain evidence="1">cv. B73</strain>
    </source>
</reference>
<evidence type="ECO:0000313" key="2">
    <source>
        <dbReference type="Proteomes" id="UP000007305"/>
    </source>
</evidence>
<sequence length="438" mass="46237">MHCLGVGWVHALAFWRWCQRPHPCCGGSEVAAWQIVDGGVGGVASKHAHEDGEPLHLLDGLADARVVRGALAVHVEDVREGAQRGCAPGARVQYHHRRPLAWSGSSAFVVDDLQLGEVDVAGGEGGEHLEHDHHGAAPVRDHHAGLGVGVHAQRHGHRRRRPGEEQESRHVPGLVLEPVREDLEPVQVGGARAGDGGCVQHPLGPQHLHGARRVLHGLAVHPEAGQRAPAVRQRHGVADHPPHLGGAHPGHGQQAVVHEQVDLLHHHQAVPQEQVVVAQRRPLHGGLHGEDGAVGAAALHGSQRVREGAARDRVAAGQRRLGRELAVGARRALERHAQAGAVLASAARAHREVDPVRMPVHSLLALAVDACLAVGRRPLGRVTVDLGRGGGDEGGRPVPCPAGAGEEEVLWEVEGGGVGHRTRRRAVGSAVRFGGGYL</sequence>
<dbReference type="EnsemblPlants" id="Zm00001eb404600_T001">
    <property type="protein sequence ID" value="Zm00001eb404600_P001"/>
    <property type="gene ID" value="Zm00001eb404600"/>
</dbReference>
<organism evidence="1 2">
    <name type="scientific">Zea mays</name>
    <name type="common">Maize</name>
    <dbReference type="NCBI Taxonomy" id="4577"/>
    <lineage>
        <taxon>Eukaryota</taxon>
        <taxon>Viridiplantae</taxon>
        <taxon>Streptophyta</taxon>
        <taxon>Embryophyta</taxon>
        <taxon>Tracheophyta</taxon>
        <taxon>Spermatophyta</taxon>
        <taxon>Magnoliopsida</taxon>
        <taxon>Liliopsida</taxon>
        <taxon>Poales</taxon>
        <taxon>Poaceae</taxon>
        <taxon>PACMAD clade</taxon>
        <taxon>Panicoideae</taxon>
        <taxon>Andropogonodae</taxon>
        <taxon>Andropogoneae</taxon>
        <taxon>Tripsacinae</taxon>
        <taxon>Zea</taxon>
    </lineage>
</organism>